<accession>A0ABD4L5M7</accession>
<evidence type="ECO:0008006" key="3">
    <source>
        <dbReference type="Google" id="ProtNLM"/>
    </source>
</evidence>
<evidence type="ECO:0000313" key="1">
    <source>
        <dbReference type="EMBL" id="MBH8580938.1"/>
    </source>
</evidence>
<comment type="caution">
    <text evidence="1">The sequence shown here is derived from an EMBL/GenBank/DDBJ whole genome shotgun (WGS) entry which is preliminary data.</text>
</comment>
<dbReference type="AlphaFoldDB" id="A0ABD4L5M7"/>
<name>A0ABD4L5M7_9GAMM</name>
<protein>
    <recommendedName>
        <fullName evidence="3">SIR2-like domain-containing protein</fullName>
    </recommendedName>
</protein>
<organism evidence="1 2">
    <name type="scientific">Bisbaumannia pacifica</name>
    <dbReference type="NCBI Taxonomy" id="77098"/>
    <lineage>
        <taxon>Bacteria</taxon>
        <taxon>Pseudomonadati</taxon>
        <taxon>Pseudomonadota</taxon>
        <taxon>Gammaproteobacteria</taxon>
        <taxon>Oceanospirillales</taxon>
        <taxon>Halomonadaceae</taxon>
        <taxon>Bisbaumannia</taxon>
    </lineage>
</organism>
<proteinExistence type="predicted"/>
<dbReference type="Proteomes" id="UP000651738">
    <property type="component" value="Unassembled WGS sequence"/>
</dbReference>
<evidence type="ECO:0000313" key="2">
    <source>
        <dbReference type="Proteomes" id="UP000651738"/>
    </source>
</evidence>
<dbReference type="EMBL" id="JAEDAF010000011">
    <property type="protein sequence ID" value="MBH8580938.1"/>
    <property type="molecule type" value="Genomic_DNA"/>
</dbReference>
<reference evidence="1 2" key="1">
    <citation type="submission" date="2020-12" db="EMBL/GenBank/DDBJ databases">
        <title>Draft genome sequence of Halomonas pacifica strain CARE-V15.</title>
        <authorList>
            <person name="Vignesh N."/>
            <person name="Thabitha A."/>
            <person name="Saravanan R."/>
            <person name="Manigandan V."/>
        </authorList>
    </citation>
    <scope>NUCLEOTIDE SEQUENCE [LARGE SCALE GENOMIC DNA]</scope>
    <source>
        <strain evidence="1 2">CARE-V15</strain>
    </source>
</reference>
<dbReference type="RefSeq" id="WP_198058014.1">
    <property type="nucleotide sequence ID" value="NZ_JAEDAF010000011.1"/>
</dbReference>
<sequence length="350" mass="39453">MNNRSTVLIVGAGASKEFGLPVGAELKEDISRLLDIRFGGFDQESGDYLIVQALKRHAKENEIRDINPHIHAGRMIRSAMPQAISIDNFIDAHRGNERIELMGKLAIVRAILTAEGRSKISNKGKDHEAFNFAHVQDAWLNPLFQLITENCVIDDLPNRLQNVTLIVFNYDRCIEHYLYWAFQTYYGVDNQSARDLTQSIEIFHPYGSVGPLPWAGSEQSIGFGADPNADQLLKGAKQIRTFTEGTDEDTSQIEEIRQRFSTAQILLFLGFAYHRLNLRLLSSNSLSQRVGECLQFGTALGISKSDCEIIRRQLSEINNANPDNINIRDDLTCSGLFQEYWRALSMSEIS</sequence>
<gene>
    <name evidence="1" type="ORF">I7V36_12610</name>
</gene>